<evidence type="ECO:0000313" key="3">
    <source>
        <dbReference type="RefSeq" id="XP_020102499.1"/>
    </source>
</evidence>
<dbReference type="PANTHER" id="PTHR31348">
    <property type="entry name" value="EID1-LIKE F-BOX PROTEIN 2-RELATED"/>
    <property type="match status" value="1"/>
</dbReference>
<dbReference type="GeneID" id="109720039"/>
<protein>
    <submittedName>
        <fullName evidence="3">Uncharacterized protein LOC109720039</fullName>
    </submittedName>
</protein>
<sequence length="497" mass="54349">MFPCTLRSLLAFDPAEAMLAAALCEATLATALPFSSASSRSPPFPPRLLPAWDECGGLCVPSLASEIFCAEKRFFFVVGGGGEDSKFTEVDLVGEKFATVEVEVEVGHKGRRRRWRRFGEKRKREGIASAGSIARSARGERAHGAEARRCVPMDGGEHSLDGVGGEESGWCADEGAAGKASSTHKKNPIPLLLFLSLSLSLSLSLQTILQQKLPNKSPKKTPLYDERPFELFFFFSVAVAAAAGDGWASLHKLSVCCPGLLRAGVLLEHSDFGLEREIGPDRNLLLPPHIPNPNPNPPTSTDSAAPPPNSVGWSLFDDLYLDTVYDRSESKDPSFTPPAAAAAAAAAAAPRRGDFCRKRKPQHRAGPVEAHLASGSWTLSREQGNKLLASRFRGDSLYICNWPGCIHAEEKRKYMLFRGVFKNFKRSRVWRTISDSNRGKIGLDCAFCDCKDTWDLHSAFCLRSFFGFHDDGEPVVRAFVCENGHVSGAWTERPMYT</sequence>
<organism evidence="2 3">
    <name type="scientific">Ananas comosus</name>
    <name type="common">Pineapple</name>
    <name type="synonym">Ananas ananas</name>
    <dbReference type="NCBI Taxonomy" id="4615"/>
    <lineage>
        <taxon>Eukaryota</taxon>
        <taxon>Viridiplantae</taxon>
        <taxon>Streptophyta</taxon>
        <taxon>Embryophyta</taxon>
        <taxon>Tracheophyta</taxon>
        <taxon>Spermatophyta</taxon>
        <taxon>Magnoliopsida</taxon>
        <taxon>Liliopsida</taxon>
        <taxon>Poales</taxon>
        <taxon>Bromeliaceae</taxon>
        <taxon>Bromelioideae</taxon>
        <taxon>Ananas</taxon>
    </lineage>
</organism>
<gene>
    <name evidence="3" type="primary">LOC109720039</name>
</gene>
<dbReference type="PANTHER" id="PTHR31348:SF4">
    <property type="entry name" value="PHYTOCHROME A-ASSOCIATED F-BOX PROTEIN"/>
    <property type="match status" value="1"/>
</dbReference>
<evidence type="ECO:0000313" key="2">
    <source>
        <dbReference type="Proteomes" id="UP000515123"/>
    </source>
</evidence>
<feature type="compositionally biased region" description="Pro residues" evidence="1">
    <location>
        <begin position="288"/>
        <end position="298"/>
    </location>
</feature>
<dbReference type="OrthoDB" id="730977at2759"/>
<reference evidence="3" key="2">
    <citation type="submission" date="2025-08" db="UniProtKB">
        <authorList>
            <consortium name="RefSeq"/>
        </authorList>
    </citation>
    <scope>IDENTIFICATION</scope>
    <source>
        <tissue evidence="3">Leaf</tissue>
    </source>
</reference>
<feature type="region of interest" description="Disordered" evidence="1">
    <location>
        <begin position="283"/>
        <end position="308"/>
    </location>
</feature>
<dbReference type="Proteomes" id="UP000515123">
    <property type="component" value="Linkage group 14"/>
</dbReference>
<accession>A0A6P5G298</accession>
<reference evidence="2" key="1">
    <citation type="journal article" date="2015" name="Nat. Genet.">
        <title>The pineapple genome and the evolution of CAM photosynthesis.</title>
        <authorList>
            <person name="Ming R."/>
            <person name="VanBuren R."/>
            <person name="Wai C.M."/>
            <person name="Tang H."/>
            <person name="Schatz M.C."/>
            <person name="Bowers J.E."/>
            <person name="Lyons E."/>
            <person name="Wang M.L."/>
            <person name="Chen J."/>
            <person name="Biggers E."/>
            <person name="Zhang J."/>
            <person name="Huang L."/>
            <person name="Zhang L."/>
            <person name="Miao W."/>
            <person name="Zhang J."/>
            <person name="Ye Z."/>
            <person name="Miao C."/>
            <person name="Lin Z."/>
            <person name="Wang H."/>
            <person name="Zhou H."/>
            <person name="Yim W.C."/>
            <person name="Priest H.D."/>
            <person name="Zheng C."/>
            <person name="Woodhouse M."/>
            <person name="Edger P.P."/>
            <person name="Guyot R."/>
            <person name="Guo H.B."/>
            <person name="Guo H."/>
            <person name="Zheng G."/>
            <person name="Singh R."/>
            <person name="Sharma A."/>
            <person name="Min X."/>
            <person name="Zheng Y."/>
            <person name="Lee H."/>
            <person name="Gurtowski J."/>
            <person name="Sedlazeck F.J."/>
            <person name="Harkess A."/>
            <person name="McKain M.R."/>
            <person name="Liao Z."/>
            <person name="Fang J."/>
            <person name="Liu J."/>
            <person name="Zhang X."/>
            <person name="Zhang Q."/>
            <person name="Hu W."/>
            <person name="Qin Y."/>
            <person name="Wang K."/>
            <person name="Chen L.Y."/>
            <person name="Shirley N."/>
            <person name="Lin Y.R."/>
            <person name="Liu L.Y."/>
            <person name="Hernandez A.G."/>
            <person name="Wright C.L."/>
            <person name="Bulone V."/>
            <person name="Tuskan G.A."/>
            <person name="Heath K."/>
            <person name="Zee F."/>
            <person name="Moore P.H."/>
            <person name="Sunkar R."/>
            <person name="Leebens-Mack J.H."/>
            <person name="Mockler T."/>
            <person name="Bennetzen J.L."/>
            <person name="Freeling M."/>
            <person name="Sankoff D."/>
            <person name="Paterson A.H."/>
            <person name="Zhu X."/>
            <person name="Yang X."/>
            <person name="Smith J.A."/>
            <person name="Cushman J.C."/>
            <person name="Paull R.E."/>
            <person name="Yu Q."/>
        </authorList>
    </citation>
    <scope>NUCLEOTIDE SEQUENCE [LARGE SCALE GENOMIC DNA]</scope>
    <source>
        <strain evidence="2">cv. F153</strain>
    </source>
</reference>
<dbReference type="InterPro" id="IPR040267">
    <property type="entry name" value="EID1-like"/>
</dbReference>
<keyword evidence="2" id="KW-1185">Reference proteome</keyword>
<dbReference type="AlphaFoldDB" id="A0A6P5G298"/>
<name>A0A6P5G298_ANACO</name>
<proteinExistence type="predicted"/>
<dbReference type="RefSeq" id="XP_020102499.1">
    <property type="nucleotide sequence ID" value="XM_020246910.1"/>
</dbReference>
<evidence type="ECO:0000256" key="1">
    <source>
        <dbReference type="SAM" id="MobiDB-lite"/>
    </source>
</evidence>